<reference evidence="2 3" key="1">
    <citation type="submission" date="2022-01" db="EMBL/GenBank/DDBJ databases">
        <authorList>
            <person name="Xiong W."/>
            <person name="Schranz E."/>
        </authorList>
    </citation>
    <scope>NUCLEOTIDE SEQUENCE [LARGE SCALE GENOMIC DNA]</scope>
</reference>
<name>A0AAU9NFA7_9ASTR</name>
<comment type="caution">
    <text evidence="2">The sequence shown here is derived from an EMBL/GenBank/DDBJ whole genome shotgun (WGS) entry which is preliminary data.</text>
</comment>
<dbReference type="Proteomes" id="UP001157418">
    <property type="component" value="Unassembled WGS sequence"/>
</dbReference>
<dbReference type="EMBL" id="CAKMRJ010004445">
    <property type="protein sequence ID" value="CAH1436336.1"/>
    <property type="molecule type" value="Genomic_DNA"/>
</dbReference>
<gene>
    <name evidence="2" type="ORF">LVIROSA_LOCUS22711</name>
</gene>
<dbReference type="AlphaFoldDB" id="A0AAU9NFA7"/>
<keyword evidence="3" id="KW-1185">Reference proteome</keyword>
<feature type="compositionally biased region" description="Basic and acidic residues" evidence="1">
    <location>
        <begin position="26"/>
        <end position="41"/>
    </location>
</feature>
<feature type="compositionally biased region" description="Polar residues" evidence="1">
    <location>
        <begin position="121"/>
        <end position="137"/>
    </location>
</feature>
<protein>
    <submittedName>
        <fullName evidence="2">Uncharacterized protein</fullName>
    </submittedName>
</protein>
<feature type="region of interest" description="Disordered" evidence="1">
    <location>
        <begin position="16"/>
        <end position="158"/>
    </location>
</feature>
<accession>A0AAU9NFA7</accession>
<proteinExistence type="predicted"/>
<evidence type="ECO:0000313" key="2">
    <source>
        <dbReference type="EMBL" id="CAH1436336.1"/>
    </source>
</evidence>
<evidence type="ECO:0000256" key="1">
    <source>
        <dbReference type="SAM" id="MobiDB-lite"/>
    </source>
</evidence>
<evidence type="ECO:0000313" key="3">
    <source>
        <dbReference type="Proteomes" id="UP001157418"/>
    </source>
</evidence>
<sequence length="158" mass="17496">MFSDILPASKVLEKYRSKPVSGFRPLTDERRTILEETDKPKKGGKKKATKEGTSEPTQTPKKRKAQVGSSAPDQTPKKTQKVKMAARNPRTPTPSESESSQGATHSDVRIQENEPEENEDTATTSQPEVSQPITTNPEVHFCIPESTPTYNDFCQTPP</sequence>
<organism evidence="2 3">
    <name type="scientific">Lactuca virosa</name>
    <dbReference type="NCBI Taxonomy" id="75947"/>
    <lineage>
        <taxon>Eukaryota</taxon>
        <taxon>Viridiplantae</taxon>
        <taxon>Streptophyta</taxon>
        <taxon>Embryophyta</taxon>
        <taxon>Tracheophyta</taxon>
        <taxon>Spermatophyta</taxon>
        <taxon>Magnoliopsida</taxon>
        <taxon>eudicotyledons</taxon>
        <taxon>Gunneridae</taxon>
        <taxon>Pentapetalae</taxon>
        <taxon>asterids</taxon>
        <taxon>campanulids</taxon>
        <taxon>Asterales</taxon>
        <taxon>Asteraceae</taxon>
        <taxon>Cichorioideae</taxon>
        <taxon>Cichorieae</taxon>
        <taxon>Lactucinae</taxon>
        <taxon>Lactuca</taxon>
    </lineage>
</organism>
<feature type="compositionally biased region" description="Polar residues" evidence="1">
    <location>
        <begin position="146"/>
        <end position="158"/>
    </location>
</feature>